<dbReference type="HAMAP" id="MF_01107">
    <property type="entry name" value="ArgD_aminotrans_3"/>
    <property type="match status" value="1"/>
</dbReference>
<dbReference type="Gene3D" id="3.90.1150.10">
    <property type="entry name" value="Aspartate Aminotransferase, domain 1"/>
    <property type="match status" value="1"/>
</dbReference>
<comment type="pathway">
    <text evidence="4">Amino-acid biosynthesis; L-arginine biosynthesis; N(2)-acetyl-L-ornithine from L-glutamate: step 4/4.</text>
</comment>
<dbReference type="GO" id="GO:0005739">
    <property type="term" value="C:mitochondrion"/>
    <property type="evidence" value="ECO:0007669"/>
    <property type="project" value="UniProtKB-SubCell"/>
</dbReference>
<reference evidence="11 13" key="1">
    <citation type="journal article" date="2008" name="Science">
        <title>The Physcomitrella genome reveals evolutionary insights into the conquest of land by plants.</title>
        <authorList>
            <person name="Rensing S."/>
            <person name="Lang D."/>
            <person name="Zimmer A."/>
            <person name="Terry A."/>
            <person name="Salamov A."/>
            <person name="Shapiro H."/>
            <person name="Nishiyama T."/>
            <person name="Perroud P.-F."/>
            <person name="Lindquist E."/>
            <person name="Kamisugi Y."/>
            <person name="Tanahashi T."/>
            <person name="Sakakibara K."/>
            <person name="Fujita T."/>
            <person name="Oishi K."/>
            <person name="Shin-I T."/>
            <person name="Kuroki Y."/>
            <person name="Toyoda A."/>
            <person name="Suzuki Y."/>
            <person name="Hashimoto A."/>
            <person name="Yamaguchi K."/>
            <person name="Sugano A."/>
            <person name="Kohara Y."/>
            <person name="Fujiyama A."/>
            <person name="Anterola A."/>
            <person name="Aoki S."/>
            <person name="Ashton N."/>
            <person name="Barbazuk W.B."/>
            <person name="Barker E."/>
            <person name="Bennetzen J."/>
            <person name="Bezanilla M."/>
            <person name="Blankenship R."/>
            <person name="Cho S.H."/>
            <person name="Dutcher S."/>
            <person name="Estelle M."/>
            <person name="Fawcett J.A."/>
            <person name="Gundlach H."/>
            <person name="Hanada K."/>
            <person name="Heyl A."/>
            <person name="Hicks K.A."/>
            <person name="Hugh J."/>
            <person name="Lohr M."/>
            <person name="Mayer K."/>
            <person name="Melkozernov A."/>
            <person name="Murata T."/>
            <person name="Nelson D."/>
            <person name="Pils B."/>
            <person name="Prigge M."/>
            <person name="Reiss B."/>
            <person name="Renner T."/>
            <person name="Rombauts S."/>
            <person name="Rushton P."/>
            <person name="Sanderfoot A."/>
            <person name="Schween G."/>
            <person name="Shiu S.-H."/>
            <person name="Stueber K."/>
            <person name="Theodoulou F.L."/>
            <person name="Tu H."/>
            <person name="Van de Peer Y."/>
            <person name="Verrier P.J."/>
            <person name="Waters E."/>
            <person name="Wood A."/>
            <person name="Yang L."/>
            <person name="Cove D."/>
            <person name="Cuming A."/>
            <person name="Hasebe M."/>
            <person name="Lucas S."/>
            <person name="Mishler D.B."/>
            <person name="Reski R."/>
            <person name="Grigoriev I."/>
            <person name="Quatrano R.S."/>
            <person name="Boore J.L."/>
        </authorList>
    </citation>
    <scope>NUCLEOTIDE SEQUENCE [LARGE SCALE GENOMIC DNA]</scope>
    <source>
        <strain evidence="12 13">cv. Gransden 2004</strain>
    </source>
</reference>
<name>A9TZ98_PHYPA</name>
<evidence type="ECO:0000256" key="9">
    <source>
        <dbReference type="ARBA" id="ARBA00022898"/>
    </source>
</evidence>
<evidence type="ECO:0000256" key="6">
    <source>
        <dbReference type="ARBA" id="ARBA00022576"/>
    </source>
</evidence>
<proteinExistence type="inferred from homology"/>
<dbReference type="GeneID" id="112273997"/>
<dbReference type="PIRSF" id="PIRSF000521">
    <property type="entry name" value="Transaminase_4ab_Lys_Orn"/>
    <property type="match status" value="1"/>
</dbReference>
<dbReference type="eggNOG" id="KOG1401">
    <property type="taxonomic scope" value="Eukaryota"/>
</dbReference>
<dbReference type="STRING" id="3218.A9TZ98"/>
<dbReference type="NCBIfam" id="TIGR00707">
    <property type="entry name" value="argD"/>
    <property type="match status" value="1"/>
</dbReference>
<dbReference type="EMBL" id="ABEU02000021">
    <property type="protein sequence ID" value="PNR31949.1"/>
    <property type="molecule type" value="Genomic_DNA"/>
</dbReference>
<dbReference type="PROSITE" id="PS00600">
    <property type="entry name" value="AA_TRANSFER_CLASS_3"/>
    <property type="match status" value="1"/>
</dbReference>
<dbReference type="GO" id="GO:0008453">
    <property type="term" value="F:alanine-glyoxylate transaminase activity"/>
    <property type="evidence" value="ECO:0007669"/>
    <property type="project" value="UniProtKB-EC"/>
</dbReference>
<evidence type="ECO:0000256" key="1">
    <source>
        <dbReference type="ARBA" id="ARBA00001781"/>
    </source>
</evidence>
<dbReference type="PaxDb" id="3218-PP1S382_41V6.1"/>
<sequence>MAAHNQASNLTFGCVAALQVVKARDASARRVKMAAVESGLAGVQLTKVRPGADVLKRAKRKSVVFQAVFTESEPEVNVANDISQEIIGAESQYFVQTYARSPVVFVSGKGCKLYDVEGNEYLDMTAGIAVNALGHGDPTWVKAVTEQAGKLAHVSNLFHTVPQVKLAERLVRSSFADRVFMVNSGTEANEAAIKFARKYHYALAKSNGDTAQGATELVAFTNGFHGRTLGALSLTSKIQYRTPFEPLVPGASFVNFGDLEATREIVAGKTAAVFVEPLQGEGGICPATASFLRGLRELCDETGTLLVFDEIQCGLGRTGRLWAHETYDVRPDIMTLAKPLAGGLPIGAVLVTDRVASSIAAGDHGSTFAGGPLVCHAALAVLDRIQAPGFLESVAEKGAYLKSQLNERLGKNSHVKEVRGEGLLVGIQLDVPASPLVASALKEKLLILTAGKGDVVRLAPPLIISKQEIDQAVDILVKCMPSLK</sequence>
<dbReference type="PANTHER" id="PTHR11986:SF79">
    <property type="entry name" value="ACETYLORNITHINE AMINOTRANSFERASE, MITOCHONDRIAL"/>
    <property type="match status" value="1"/>
</dbReference>
<dbReference type="NCBIfam" id="NF002874">
    <property type="entry name" value="PRK03244.1"/>
    <property type="match status" value="1"/>
</dbReference>
<dbReference type="OrthoDB" id="5419315at2759"/>
<dbReference type="Gramene" id="Pp3c21_11930V3.2">
    <property type="protein sequence ID" value="Pp3c21_11930V3.2"/>
    <property type="gene ID" value="Pp3c21_11930"/>
</dbReference>
<keyword evidence="8" id="KW-0808">Transferase</keyword>
<protein>
    <submittedName>
        <fullName evidence="11 12">Uncharacterized protein</fullName>
    </submittedName>
</protein>
<dbReference type="PANTHER" id="PTHR11986">
    <property type="entry name" value="AMINOTRANSFERASE CLASS III"/>
    <property type="match status" value="1"/>
</dbReference>
<comment type="catalytic activity">
    <reaction evidence="1">
        <text>glyoxylate + L-alanine = glycine + pyruvate</text>
        <dbReference type="Rhea" id="RHEA:24248"/>
        <dbReference type="ChEBI" id="CHEBI:15361"/>
        <dbReference type="ChEBI" id="CHEBI:36655"/>
        <dbReference type="ChEBI" id="CHEBI:57305"/>
        <dbReference type="ChEBI" id="CHEBI:57972"/>
        <dbReference type="EC" id="2.6.1.44"/>
    </reaction>
</comment>
<dbReference type="Pfam" id="PF00202">
    <property type="entry name" value="Aminotran_3"/>
    <property type="match status" value="1"/>
</dbReference>
<dbReference type="Proteomes" id="UP000006727">
    <property type="component" value="Chromosome 21"/>
</dbReference>
<dbReference type="RefSeq" id="XP_024358891.1">
    <property type="nucleotide sequence ID" value="XM_024503123.2"/>
</dbReference>
<dbReference type="OMA" id="GEIITME"/>
<dbReference type="EnsemblPlants" id="Pp3c21_11930V3.1">
    <property type="protein sequence ID" value="Pp3c21_11930V3.1"/>
    <property type="gene ID" value="Pp3c21_11930"/>
</dbReference>
<dbReference type="InterPro" id="IPR004636">
    <property type="entry name" value="AcOrn/SuccOrn_fam"/>
</dbReference>
<dbReference type="InterPro" id="IPR015421">
    <property type="entry name" value="PyrdxlP-dep_Trfase_major"/>
</dbReference>
<dbReference type="FunCoup" id="A9TZ98">
    <property type="interactions" value="2484"/>
</dbReference>
<keyword evidence="6" id="KW-0032">Aminotransferase</keyword>
<dbReference type="InterPro" id="IPR015424">
    <property type="entry name" value="PyrdxlP-dep_Trfase"/>
</dbReference>
<dbReference type="GO" id="GO:0006526">
    <property type="term" value="P:L-arginine biosynthetic process"/>
    <property type="evidence" value="ECO:0007669"/>
    <property type="project" value="UniProtKB-UniPathway"/>
</dbReference>
<comment type="subcellular location">
    <subcellularLocation>
        <location evidence="3">Mitochondrion</location>
    </subcellularLocation>
</comment>
<dbReference type="InterPro" id="IPR015422">
    <property type="entry name" value="PyrdxlP-dep_Trfase_small"/>
</dbReference>
<evidence type="ECO:0000256" key="10">
    <source>
        <dbReference type="RuleBase" id="RU003560"/>
    </source>
</evidence>
<evidence type="ECO:0000256" key="4">
    <source>
        <dbReference type="ARBA" id="ARBA00005024"/>
    </source>
</evidence>
<dbReference type="UniPathway" id="UPA00068">
    <property type="reaction ID" value="UER00109"/>
</dbReference>
<dbReference type="InterPro" id="IPR049704">
    <property type="entry name" value="Aminotrans_3_PPA_site"/>
</dbReference>
<dbReference type="AlphaFoldDB" id="A9TZ98"/>
<dbReference type="CDD" id="cd00610">
    <property type="entry name" value="OAT_like"/>
    <property type="match status" value="1"/>
</dbReference>
<dbReference type="Gramene" id="Pp3c21_11930V3.1">
    <property type="protein sequence ID" value="Pp3c21_11930V3.1"/>
    <property type="gene ID" value="Pp3c21_11930"/>
</dbReference>
<dbReference type="InterPro" id="IPR050103">
    <property type="entry name" value="Class-III_PLP-dep_AT"/>
</dbReference>
<accession>A9TZ98</accession>
<reference evidence="11 13" key="2">
    <citation type="journal article" date="2018" name="Plant J.">
        <title>The Physcomitrella patens chromosome-scale assembly reveals moss genome structure and evolution.</title>
        <authorList>
            <person name="Lang D."/>
            <person name="Ullrich K.K."/>
            <person name="Murat F."/>
            <person name="Fuchs J."/>
            <person name="Jenkins J."/>
            <person name="Haas F.B."/>
            <person name="Piednoel M."/>
            <person name="Gundlach H."/>
            <person name="Van Bel M."/>
            <person name="Meyberg R."/>
            <person name="Vives C."/>
            <person name="Morata J."/>
            <person name="Symeonidi A."/>
            <person name="Hiss M."/>
            <person name="Muchero W."/>
            <person name="Kamisugi Y."/>
            <person name="Saleh O."/>
            <person name="Blanc G."/>
            <person name="Decker E.L."/>
            <person name="van Gessel N."/>
            <person name="Grimwood J."/>
            <person name="Hayes R.D."/>
            <person name="Graham S.W."/>
            <person name="Gunter L.E."/>
            <person name="McDaniel S.F."/>
            <person name="Hoernstein S.N.W."/>
            <person name="Larsson A."/>
            <person name="Li F.W."/>
            <person name="Perroud P.F."/>
            <person name="Phillips J."/>
            <person name="Ranjan P."/>
            <person name="Rokshar D.S."/>
            <person name="Rothfels C.J."/>
            <person name="Schneider L."/>
            <person name="Shu S."/>
            <person name="Stevenson D.W."/>
            <person name="Thummler F."/>
            <person name="Tillich M."/>
            <person name="Villarreal Aguilar J.C."/>
            <person name="Widiez T."/>
            <person name="Wong G.K."/>
            <person name="Wymore A."/>
            <person name="Zhang Y."/>
            <person name="Zimmer A.D."/>
            <person name="Quatrano R.S."/>
            <person name="Mayer K.F.X."/>
            <person name="Goodstein D."/>
            <person name="Casacuberta J.M."/>
            <person name="Vandepoele K."/>
            <person name="Reski R."/>
            <person name="Cuming A.C."/>
            <person name="Tuskan G.A."/>
            <person name="Maumus F."/>
            <person name="Salse J."/>
            <person name="Schmutz J."/>
            <person name="Rensing S.A."/>
        </authorList>
    </citation>
    <scope>NUCLEOTIDE SEQUENCE [LARGE SCALE GENOMIC DNA]</scope>
    <source>
        <strain evidence="12 13">cv. Gransden 2004</strain>
    </source>
</reference>
<dbReference type="GO" id="GO:0030170">
    <property type="term" value="F:pyridoxal phosphate binding"/>
    <property type="evidence" value="ECO:0000318"/>
    <property type="project" value="GO_Central"/>
</dbReference>
<dbReference type="Gene3D" id="3.40.640.10">
    <property type="entry name" value="Type I PLP-dependent aspartate aminotransferase-like (Major domain)"/>
    <property type="match status" value="1"/>
</dbReference>
<keyword evidence="13" id="KW-1185">Reference proteome</keyword>
<dbReference type="FunFam" id="3.40.640.10:FF:000004">
    <property type="entry name" value="Acetylornithine aminotransferase"/>
    <property type="match status" value="1"/>
</dbReference>
<reference evidence="12" key="3">
    <citation type="submission" date="2020-12" db="UniProtKB">
        <authorList>
            <consortium name="EnsemblPlants"/>
        </authorList>
    </citation>
    <scope>IDENTIFICATION</scope>
</reference>
<dbReference type="GO" id="GO:0042802">
    <property type="term" value="F:identical protein binding"/>
    <property type="evidence" value="ECO:0000318"/>
    <property type="project" value="GO_Central"/>
</dbReference>
<dbReference type="EnsemblPlants" id="Pp3c21_11930V3.2">
    <property type="protein sequence ID" value="Pp3c21_11930V3.2"/>
    <property type="gene ID" value="Pp3c21_11930"/>
</dbReference>
<dbReference type="SUPFAM" id="SSF53383">
    <property type="entry name" value="PLP-dependent transferases"/>
    <property type="match status" value="1"/>
</dbReference>
<gene>
    <name evidence="12" type="primary">LOC112273997</name>
    <name evidence="11" type="ORF">PHYPA_026072</name>
</gene>
<dbReference type="KEGG" id="ppp:112273997"/>
<evidence type="ECO:0000313" key="12">
    <source>
        <dbReference type="EnsemblPlants" id="Pp3c21_11930V3.1"/>
    </source>
</evidence>
<dbReference type="HOGENOM" id="CLU_016922_10_1_1"/>
<evidence type="ECO:0000256" key="3">
    <source>
        <dbReference type="ARBA" id="ARBA00004173"/>
    </source>
</evidence>
<evidence type="ECO:0000256" key="7">
    <source>
        <dbReference type="ARBA" id="ARBA00022605"/>
    </source>
</evidence>
<comment type="similarity">
    <text evidence="5 10">Belongs to the class-III pyridoxal-phosphate-dependent aminotransferase family.</text>
</comment>
<keyword evidence="9 10" id="KW-0663">Pyridoxal phosphate</keyword>
<organism evidence="11">
    <name type="scientific">Physcomitrium patens</name>
    <name type="common">Spreading-leaved earth moss</name>
    <name type="synonym">Physcomitrella patens</name>
    <dbReference type="NCBI Taxonomy" id="3218"/>
    <lineage>
        <taxon>Eukaryota</taxon>
        <taxon>Viridiplantae</taxon>
        <taxon>Streptophyta</taxon>
        <taxon>Embryophyta</taxon>
        <taxon>Bryophyta</taxon>
        <taxon>Bryophytina</taxon>
        <taxon>Bryopsida</taxon>
        <taxon>Funariidae</taxon>
        <taxon>Funariales</taxon>
        <taxon>Funariaceae</taxon>
        <taxon>Physcomitrium</taxon>
    </lineage>
</organism>
<evidence type="ECO:0000256" key="2">
    <source>
        <dbReference type="ARBA" id="ARBA00001933"/>
    </source>
</evidence>
<evidence type="ECO:0000313" key="13">
    <source>
        <dbReference type="Proteomes" id="UP000006727"/>
    </source>
</evidence>
<evidence type="ECO:0000256" key="8">
    <source>
        <dbReference type="ARBA" id="ARBA00022679"/>
    </source>
</evidence>
<comment type="cofactor">
    <cofactor evidence="2">
        <name>pyridoxal 5'-phosphate</name>
        <dbReference type="ChEBI" id="CHEBI:597326"/>
    </cofactor>
</comment>
<evidence type="ECO:0000313" key="11">
    <source>
        <dbReference type="EMBL" id="PNR31949.1"/>
    </source>
</evidence>
<evidence type="ECO:0000256" key="5">
    <source>
        <dbReference type="ARBA" id="ARBA00008954"/>
    </source>
</evidence>
<dbReference type="InterPro" id="IPR005814">
    <property type="entry name" value="Aminotrans_3"/>
</dbReference>
<dbReference type="NCBIfam" id="NF002325">
    <property type="entry name" value="PRK01278.1"/>
    <property type="match status" value="1"/>
</dbReference>
<keyword evidence="7" id="KW-0028">Amino-acid biosynthesis</keyword>